<evidence type="ECO:0000256" key="11">
    <source>
        <dbReference type="ARBA" id="ARBA00022984"/>
    </source>
</evidence>
<keyword evidence="11 18" id="KW-0573">Peptidoglycan synthesis</keyword>
<protein>
    <recommendedName>
        <fullName evidence="18">Bifunctional protein GlmU</fullName>
    </recommendedName>
    <domain>
        <recommendedName>
            <fullName evidence="18">UDP-N-acetylglucosamine pyrophosphorylase</fullName>
            <ecNumber evidence="18">2.7.7.23</ecNumber>
        </recommendedName>
        <alternativeName>
            <fullName evidence="18">N-acetylglucosamine-1-phosphate uridyltransferase</fullName>
        </alternativeName>
    </domain>
    <domain>
        <recommendedName>
            <fullName evidence="18">Glucosamine-1-phosphate N-acetyltransferase</fullName>
            <ecNumber evidence="18">2.3.1.157</ecNumber>
        </recommendedName>
    </domain>
</protein>
<organism evidence="21 22">
    <name type="scientific">OM182 bacterium MED-G28</name>
    <dbReference type="NCBI Taxonomy" id="1986256"/>
    <lineage>
        <taxon>Bacteria</taxon>
        <taxon>Pseudomonadati</taxon>
        <taxon>Pseudomonadota</taxon>
        <taxon>Gammaproteobacteria</taxon>
        <taxon>OMG group</taxon>
        <taxon>OM182 clade</taxon>
    </lineage>
</organism>
<feature type="binding site" evidence="18">
    <location>
        <position position="172"/>
    </location>
    <ligand>
        <name>UDP-N-acetyl-alpha-D-glucosamine</name>
        <dbReference type="ChEBI" id="CHEBI:57705"/>
    </ligand>
</feature>
<keyword evidence="7 18" id="KW-0479">Metal-binding</keyword>
<dbReference type="InterPro" id="IPR001451">
    <property type="entry name" value="Hexapep"/>
</dbReference>
<evidence type="ECO:0000256" key="8">
    <source>
        <dbReference type="ARBA" id="ARBA00022737"/>
    </source>
</evidence>
<comment type="pathway">
    <text evidence="18">Nucleotide-sugar biosynthesis; UDP-N-acetyl-alpha-D-glucosamine biosynthesis; N-acetyl-alpha-D-glucosamine 1-phosphate from alpha-D-glucosamine 6-phosphate (route II): step 2/2.</text>
</comment>
<proteinExistence type="inferred from homology"/>
<dbReference type="Pfam" id="PF12804">
    <property type="entry name" value="NTP_transf_3"/>
    <property type="match status" value="1"/>
</dbReference>
<keyword evidence="6 18" id="KW-0548">Nucleotidyltransferase</keyword>
<dbReference type="UniPathway" id="UPA00113">
    <property type="reaction ID" value="UER00532"/>
</dbReference>
<evidence type="ECO:0000256" key="1">
    <source>
        <dbReference type="ARBA" id="ARBA00004496"/>
    </source>
</evidence>
<evidence type="ECO:0000313" key="22">
    <source>
        <dbReference type="Proteomes" id="UP000219329"/>
    </source>
</evidence>
<evidence type="ECO:0000256" key="4">
    <source>
        <dbReference type="ARBA" id="ARBA00022490"/>
    </source>
</evidence>
<accession>A0A2A5WDE4</accession>
<dbReference type="Pfam" id="PF25087">
    <property type="entry name" value="GMPPB_C"/>
    <property type="match status" value="1"/>
</dbReference>
<evidence type="ECO:0000256" key="18">
    <source>
        <dbReference type="HAMAP-Rule" id="MF_01631"/>
    </source>
</evidence>
<name>A0A2A5WDE4_9GAMM</name>
<feature type="active site" description="Proton acceptor" evidence="18">
    <location>
        <position position="366"/>
    </location>
</feature>
<evidence type="ECO:0000256" key="15">
    <source>
        <dbReference type="ARBA" id="ARBA00048247"/>
    </source>
</evidence>
<dbReference type="GO" id="GO:0009245">
    <property type="term" value="P:lipid A biosynthetic process"/>
    <property type="evidence" value="ECO:0007669"/>
    <property type="project" value="UniProtKB-UniRule"/>
</dbReference>
<feature type="region of interest" description="Pyrophosphorylase" evidence="18">
    <location>
        <begin position="1"/>
        <end position="232"/>
    </location>
</feature>
<feature type="binding site" evidence="18">
    <location>
        <position position="107"/>
    </location>
    <ligand>
        <name>Mg(2+)</name>
        <dbReference type="ChEBI" id="CHEBI:18420"/>
    </ligand>
</feature>
<feature type="binding site" evidence="18">
    <location>
        <position position="75"/>
    </location>
    <ligand>
        <name>UDP-N-acetyl-alpha-D-glucosamine</name>
        <dbReference type="ChEBI" id="CHEBI:57705"/>
    </ligand>
</feature>
<comment type="caution">
    <text evidence="21">The sequence shown here is derived from an EMBL/GenBank/DDBJ whole genome shotgun (WGS) entry which is preliminary data.</text>
</comment>
<feature type="binding site" evidence="18">
    <location>
        <position position="426"/>
    </location>
    <ligand>
        <name>acetyl-CoA</name>
        <dbReference type="ChEBI" id="CHEBI:57288"/>
    </ligand>
</feature>
<feature type="binding site" evidence="18">
    <location>
        <position position="230"/>
    </location>
    <ligand>
        <name>Mg(2+)</name>
        <dbReference type="ChEBI" id="CHEBI:18420"/>
    </ligand>
</feature>
<dbReference type="SUPFAM" id="SSF51161">
    <property type="entry name" value="Trimeric LpxA-like enzymes"/>
    <property type="match status" value="1"/>
</dbReference>
<evidence type="ECO:0000256" key="13">
    <source>
        <dbReference type="ARBA" id="ARBA00023315"/>
    </source>
</evidence>
<keyword evidence="4 18" id="KW-0963">Cytoplasm</keyword>
<evidence type="ECO:0000256" key="10">
    <source>
        <dbReference type="ARBA" id="ARBA00022960"/>
    </source>
</evidence>
<comment type="pathway">
    <text evidence="18">Bacterial outer membrane biogenesis; LPS lipid A biosynthesis.</text>
</comment>
<dbReference type="InterPro" id="IPR011004">
    <property type="entry name" value="Trimer_LpxA-like_sf"/>
</dbReference>
<keyword evidence="8 18" id="KW-0677">Repeat</keyword>
<comment type="cofactor">
    <cofactor evidence="18">
        <name>Mg(2+)</name>
        <dbReference type="ChEBI" id="CHEBI:18420"/>
    </cofactor>
    <text evidence="18">Binds 1 Mg(2+) ion per subunit.</text>
</comment>
<dbReference type="GO" id="GO:0005737">
    <property type="term" value="C:cytoplasm"/>
    <property type="evidence" value="ECO:0007669"/>
    <property type="project" value="UniProtKB-SubCell"/>
</dbReference>
<sequence>MEVVILAAGKGTRMFSTKPKVMHTLGGRPMLHRVVEAARAVNADGVHVVIGYGAEQIKTEFPIDSSETPINWVLQEEQLGTGHAVQKAISSLNTEDPNNTVMVLYGDVPLITPETLTKLLDRADKSSLSLLTLLTANNRGLGRIIRNELNSVIAIVEERDATEQQKQITEVNSGIMAVPALKLKEWLQNLNKANNQSEYYLTDIVALAAKEGCRINPLAIDDEFEVQGVNDKTQLALLERHLQMTNNAKLLEQGVTLRDPARVDVRGELSCGKDVVIDVNVIFEGRVFIGDNVSIGANVIVKDSSIGDGSKILAGTNIDGAEIKKSTLIGPSARIRPGTVLNNNVKIGNFVETKNALIGEGSKANHLAYIGDAEIGEGCNIGAGTIFCNYDGANKHKTILGNNVFIGSNTVLVAPLNIADNAFVAAGSAINCDVPNDSLALARGKQRNIAGWKRPTKKN</sequence>
<evidence type="ECO:0000313" key="21">
    <source>
        <dbReference type="EMBL" id="PDH34499.1"/>
    </source>
</evidence>
<dbReference type="GO" id="GO:0000287">
    <property type="term" value="F:magnesium ion binding"/>
    <property type="evidence" value="ECO:0007669"/>
    <property type="project" value="UniProtKB-UniRule"/>
</dbReference>
<feature type="binding site" evidence="18">
    <location>
        <position position="408"/>
    </location>
    <ligand>
        <name>acetyl-CoA</name>
        <dbReference type="ChEBI" id="CHEBI:57288"/>
    </ligand>
</feature>
<feature type="binding site" evidence="18">
    <location>
        <position position="336"/>
    </location>
    <ligand>
        <name>UDP-N-acetyl-alpha-D-glucosamine</name>
        <dbReference type="ChEBI" id="CHEBI:57705"/>
    </ligand>
</feature>
<evidence type="ECO:0000256" key="7">
    <source>
        <dbReference type="ARBA" id="ARBA00022723"/>
    </source>
</evidence>
<feature type="domain" description="Mannose-1-phosphate guanyltransferase C-terminal" evidence="20">
    <location>
        <begin position="323"/>
        <end position="412"/>
    </location>
</feature>
<feature type="binding site" evidence="18">
    <location>
        <position position="443"/>
    </location>
    <ligand>
        <name>acetyl-CoA</name>
        <dbReference type="ChEBI" id="CHEBI:57288"/>
    </ligand>
</feature>
<dbReference type="Pfam" id="PF14602">
    <property type="entry name" value="Hexapep_2"/>
    <property type="match status" value="1"/>
</dbReference>
<comment type="subcellular location">
    <subcellularLocation>
        <location evidence="1 18">Cytoplasm</location>
    </subcellularLocation>
</comment>
<feature type="binding site" evidence="18">
    <location>
        <position position="20"/>
    </location>
    <ligand>
        <name>UDP-N-acetyl-alpha-D-glucosamine</name>
        <dbReference type="ChEBI" id="CHEBI:57705"/>
    </ligand>
</feature>
<dbReference type="GO" id="GO:0071555">
    <property type="term" value="P:cell wall organization"/>
    <property type="evidence" value="ECO:0007669"/>
    <property type="project" value="UniProtKB-KW"/>
</dbReference>
<comment type="subunit">
    <text evidence="18">Homotrimer.</text>
</comment>
<feature type="domain" description="MobA-like NTP transferase" evidence="19">
    <location>
        <begin position="3"/>
        <end position="140"/>
    </location>
</feature>
<dbReference type="InterPro" id="IPR018357">
    <property type="entry name" value="Hexapep_transf_CS"/>
</dbReference>
<evidence type="ECO:0000256" key="5">
    <source>
        <dbReference type="ARBA" id="ARBA00022679"/>
    </source>
</evidence>
<dbReference type="PROSITE" id="PS00101">
    <property type="entry name" value="HEXAPEP_TRANSFERASES"/>
    <property type="match status" value="1"/>
</dbReference>
<dbReference type="CDD" id="cd03353">
    <property type="entry name" value="LbH_GlmU_C"/>
    <property type="match status" value="1"/>
</dbReference>
<feature type="binding site" evidence="18">
    <location>
        <begin position="6"/>
        <end position="9"/>
    </location>
    <ligand>
        <name>UDP-N-acetyl-alpha-D-glucosamine</name>
        <dbReference type="ChEBI" id="CHEBI:57705"/>
    </ligand>
</feature>
<dbReference type="GO" id="GO:0000902">
    <property type="term" value="P:cell morphogenesis"/>
    <property type="evidence" value="ECO:0007669"/>
    <property type="project" value="UniProtKB-UniRule"/>
</dbReference>
<feature type="binding site" evidence="18">
    <location>
        <begin position="80"/>
        <end position="81"/>
    </location>
    <ligand>
        <name>UDP-N-acetyl-alpha-D-glucosamine</name>
        <dbReference type="ChEBI" id="CHEBI:57705"/>
    </ligand>
</feature>
<dbReference type="GO" id="GO:0006048">
    <property type="term" value="P:UDP-N-acetylglucosamine biosynthetic process"/>
    <property type="evidence" value="ECO:0007669"/>
    <property type="project" value="UniProtKB-UniPathway"/>
</dbReference>
<dbReference type="InterPro" id="IPR025877">
    <property type="entry name" value="MobA-like_NTP_Trfase"/>
</dbReference>
<keyword evidence="14 18" id="KW-0961">Cell wall biogenesis/degradation</keyword>
<comment type="similarity">
    <text evidence="3 18">In the N-terminal section; belongs to the N-acetylglucosamine-1-phosphate uridyltransferase family.</text>
</comment>
<dbReference type="GO" id="GO:0008360">
    <property type="term" value="P:regulation of cell shape"/>
    <property type="evidence" value="ECO:0007669"/>
    <property type="project" value="UniProtKB-KW"/>
</dbReference>
<feature type="binding site" evidence="18">
    <location>
        <position position="157"/>
    </location>
    <ligand>
        <name>UDP-N-acetyl-alpha-D-glucosamine</name>
        <dbReference type="ChEBI" id="CHEBI:57705"/>
    </ligand>
</feature>
<reference evidence="21 22" key="1">
    <citation type="submission" date="2017-08" db="EMBL/GenBank/DDBJ databases">
        <title>Fine stratification of microbial communities through a metagenomic profile of the photic zone.</title>
        <authorList>
            <person name="Haro-Moreno J.M."/>
            <person name="Lopez-Perez M."/>
            <person name="De La Torre J."/>
            <person name="Picazo A."/>
            <person name="Camacho A."/>
            <person name="Rodriguez-Valera F."/>
        </authorList>
    </citation>
    <scope>NUCLEOTIDE SEQUENCE [LARGE SCALE GENOMIC DNA]</scope>
    <source>
        <strain evidence="21">MED-G28</strain>
    </source>
</reference>
<dbReference type="Gene3D" id="3.90.550.10">
    <property type="entry name" value="Spore Coat Polysaccharide Biosynthesis Protein SpsA, Chain A"/>
    <property type="match status" value="1"/>
</dbReference>
<dbReference type="GO" id="GO:0003977">
    <property type="term" value="F:UDP-N-acetylglucosamine diphosphorylase activity"/>
    <property type="evidence" value="ECO:0007669"/>
    <property type="project" value="UniProtKB-UniRule"/>
</dbReference>
<dbReference type="EC" id="2.3.1.157" evidence="18"/>
<comment type="catalytic activity">
    <reaction evidence="16 18">
        <text>N-acetyl-alpha-D-glucosamine 1-phosphate + UTP + H(+) = UDP-N-acetyl-alpha-D-glucosamine + diphosphate</text>
        <dbReference type="Rhea" id="RHEA:13509"/>
        <dbReference type="ChEBI" id="CHEBI:15378"/>
        <dbReference type="ChEBI" id="CHEBI:33019"/>
        <dbReference type="ChEBI" id="CHEBI:46398"/>
        <dbReference type="ChEBI" id="CHEBI:57705"/>
        <dbReference type="ChEBI" id="CHEBI:57776"/>
        <dbReference type="EC" id="2.7.7.23"/>
    </reaction>
</comment>
<comment type="pathway">
    <text evidence="18">Nucleotide-sugar biosynthesis; UDP-N-acetyl-alpha-D-glucosamine biosynthesis; UDP-N-acetyl-alpha-D-glucosamine from N-acetyl-alpha-D-glucosamine 1-phosphate: step 1/1.</text>
</comment>
<dbReference type="HAMAP" id="MF_01631">
    <property type="entry name" value="GlmU"/>
    <property type="match status" value="1"/>
</dbReference>
<evidence type="ECO:0000256" key="6">
    <source>
        <dbReference type="ARBA" id="ARBA00022695"/>
    </source>
</evidence>
<dbReference type="EMBL" id="NTJZ01000003">
    <property type="protein sequence ID" value="PDH34499.1"/>
    <property type="molecule type" value="Genomic_DNA"/>
</dbReference>
<dbReference type="GO" id="GO:0016020">
    <property type="term" value="C:membrane"/>
    <property type="evidence" value="ECO:0007669"/>
    <property type="project" value="GOC"/>
</dbReference>
<keyword evidence="5 18" id="KW-0808">Transferase</keyword>
<dbReference type="NCBIfam" id="TIGR01173">
    <property type="entry name" value="glmU"/>
    <property type="match status" value="1"/>
</dbReference>
<dbReference type="InterPro" id="IPR050065">
    <property type="entry name" value="GlmU-like"/>
</dbReference>
<dbReference type="Gene3D" id="2.160.10.10">
    <property type="entry name" value="Hexapeptide repeat proteins"/>
    <property type="match status" value="1"/>
</dbReference>
<evidence type="ECO:0000256" key="3">
    <source>
        <dbReference type="ARBA" id="ARBA00007947"/>
    </source>
</evidence>
<dbReference type="InterPro" id="IPR038009">
    <property type="entry name" value="GlmU_C_LbH"/>
</dbReference>
<dbReference type="SUPFAM" id="SSF53448">
    <property type="entry name" value="Nucleotide-diphospho-sugar transferases"/>
    <property type="match status" value="1"/>
</dbReference>
<dbReference type="InterPro" id="IPR056729">
    <property type="entry name" value="GMPPB_C"/>
</dbReference>
<feature type="binding site" evidence="18">
    <location>
        <position position="369"/>
    </location>
    <ligand>
        <name>UDP-N-acetyl-alpha-D-glucosamine</name>
        <dbReference type="ChEBI" id="CHEBI:57705"/>
    </ligand>
</feature>
<feature type="binding site" evidence="18">
    <location>
        <position position="380"/>
    </location>
    <ligand>
        <name>UDP-N-acetyl-alpha-D-glucosamine</name>
        <dbReference type="ChEBI" id="CHEBI:57705"/>
    </ligand>
</feature>
<comment type="similarity">
    <text evidence="2 18">In the C-terminal section; belongs to the transferase hexapeptide repeat family.</text>
</comment>
<comment type="catalytic activity">
    <reaction evidence="15 18">
        <text>alpha-D-glucosamine 1-phosphate + acetyl-CoA = N-acetyl-alpha-D-glucosamine 1-phosphate + CoA + H(+)</text>
        <dbReference type="Rhea" id="RHEA:13725"/>
        <dbReference type="ChEBI" id="CHEBI:15378"/>
        <dbReference type="ChEBI" id="CHEBI:57287"/>
        <dbReference type="ChEBI" id="CHEBI:57288"/>
        <dbReference type="ChEBI" id="CHEBI:57776"/>
        <dbReference type="ChEBI" id="CHEBI:58516"/>
        <dbReference type="EC" id="2.3.1.157"/>
    </reaction>
</comment>
<dbReference type="Proteomes" id="UP000219329">
    <property type="component" value="Unassembled WGS sequence"/>
</dbReference>
<feature type="binding site" evidence="18">
    <location>
        <position position="142"/>
    </location>
    <ligand>
        <name>UDP-N-acetyl-alpha-D-glucosamine</name>
        <dbReference type="ChEBI" id="CHEBI:57705"/>
    </ligand>
</feature>
<feature type="region of interest" description="N-acetyltransferase" evidence="18">
    <location>
        <begin position="254"/>
        <end position="459"/>
    </location>
</feature>
<dbReference type="AlphaFoldDB" id="A0A2A5WDE4"/>
<dbReference type="InterPro" id="IPR005882">
    <property type="entry name" value="Bifunctional_GlmU"/>
</dbReference>
<keyword evidence="13 18" id="KW-0012">Acyltransferase</keyword>
<evidence type="ECO:0000256" key="2">
    <source>
        <dbReference type="ARBA" id="ARBA00007707"/>
    </source>
</evidence>
<dbReference type="EC" id="2.7.7.23" evidence="18"/>
<feature type="binding site" evidence="18">
    <location>
        <position position="354"/>
    </location>
    <ligand>
        <name>UDP-N-acetyl-alpha-D-glucosamine</name>
        <dbReference type="ChEBI" id="CHEBI:57705"/>
    </ligand>
</feature>
<keyword evidence="12 18" id="KW-0511">Multifunctional enzyme</keyword>
<feature type="binding site" evidence="18">
    <location>
        <begin position="389"/>
        <end position="390"/>
    </location>
    <ligand>
        <name>acetyl-CoA</name>
        <dbReference type="ChEBI" id="CHEBI:57288"/>
    </ligand>
</feature>
<comment type="function">
    <text evidence="17 18">Catalyzes the last two sequential reactions in the de novo biosynthetic pathway for UDP-N-acetylglucosamine (UDP-GlcNAc). The C-terminal domain catalyzes the transfer of acetyl group from acetyl coenzyme A to glucosamine-1-phosphate (GlcN-1-P) to produce N-acetylglucosamine-1-phosphate (GlcNAc-1-P), which is converted into UDP-GlcNAc by the transfer of uridine 5-monophosphate (from uridine 5-triphosphate), a reaction catalyzed by the N-terminal domain.</text>
</comment>
<dbReference type="GO" id="GO:0009252">
    <property type="term" value="P:peptidoglycan biosynthetic process"/>
    <property type="evidence" value="ECO:0007669"/>
    <property type="project" value="UniProtKB-UniRule"/>
</dbReference>
<keyword evidence="9 18" id="KW-0460">Magnesium</keyword>
<feature type="binding site" evidence="18">
    <location>
        <position position="230"/>
    </location>
    <ligand>
        <name>UDP-N-acetyl-alpha-D-glucosamine</name>
        <dbReference type="ChEBI" id="CHEBI:57705"/>
    </ligand>
</feature>
<feature type="region of interest" description="Linker" evidence="18">
    <location>
        <begin position="233"/>
        <end position="253"/>
    </location>
</feature>
<evidence type="ECO:0000256" key="14">
    <source>
        <dbReference type="ARBA" id="ARBA00023316"/>
    </source>
</evidence>
<dbReference type="PANTHER" id="PTHR43584:SF3">
    <property type="entry name" value="BIFUNCTIONAL PROTEIN GLMU"/>
    <property type="match status" value="1"/>
</dbReference>
<dbReference type="CDD" id="cd02540">
    <property type="entry name" value="GT2_GlmU_N_bac"/>
    <property type="match status" value="1"/>
</dbReference>
<dbReference type="UniPathway" id="UPA00973"/>
<evidence type="ECO:0000256" key="12">
    <source>
        <dbReference type="ARBA" id="ARBA00023268"/>
    </source>
</evidence>
<keyword evidence="10 18" id="KW-0133">Cell shape</keyword>
<evidence type="ECO:0000259" key="20">
    <source>
        <dbReference type="Pfam" id="PF25087"/>
    </source>
</evidence>
<feature type="binding site" evidence="18">
    <location>
        <position position="383"/>
    </location>
    <ligand>
        <name>acetyl-CoA</name>
        <dbReference type="ChEBI" id="CHEBI:57288"/>
    </ligand>
</feature>
<evidence type="ECO:0000256" key="9">
    <source>
        <dbReference type="ARBA" id="ARBA00022842"/>
    </source>
</evidence>
<dbReference type="PANTHER" id="PTHR43584">
    <property type="entry name" value="NUCLEOTIDYL TRANSFERASE"/>
    <property type="match status" value="1"/>
</dbReference>
<feature type="binding site" evidence="18">
    <location>
        <begin position="105"/>
        <end position="107"/>
    </location>
    <ligand>
        <name>UDP-N-acetyl-alpha-D-glucosamine</name>
        <dbReference type="ChEBI" id="CHEBI:57705"/>
    </ligand>
</feature>
<evidence type="ECO:0000256" key="16">
    <source>
        <dbReference type="ARBA" id="ARBA00048493"/>
    </source>
</evidence>
<dbReference type="GO" id="GO:0019134">
    <property type="term" value="F:glucosamine-1-phosphate N-acetyltransferase activity"/>
    <property type="evidence" value="ECO:0007669"/>
    <property type="project" value="UniProtKB-UniRule"/>
</dbReference>
<gene>
    <name evidence="18 21" type="primary">glmU</name>
    <name evidence="21" type="ORF">CNF02_03835</name>
</gene>
<evidence type="ECO:0000256" key="17">
    <source>
        <dbReference type="ARBA" id="ARBA00049628"/>
    </source>
</evidence>
<dbReference type="InterPro" id="IPR029044">
    <property type="entry name" value="Nucleotide-diphossugar_trans"/>
</dbReference>
<evidence type="ECO:0000259" key="19">
    <source>
        <dbReference type="Pfam" id="PF12804"/>
    </source>
</evidence>